<reference evidence="5" key="1">
    <citation type="submission" date="2023-07" db="EMBL/GenBank/DDBJ databases">
        <title>Genomic Encyclopedia of Type Strains, Phase IV (KMG-IV): sequencing the most valuable type-strain genomes for metagenomic binning, comparative biology and taxonomic classification.</title>
        <authorList>
            <person name="Goeker M."/>
        </authorList>
    </citation>
    <scope>NUCLEOTIDE SEQUENCE</scope>
    <source>
        <strain evidence="5">DSM 23947</strain>
    </source>
</reference>
<comment type="similarity">
    <text evidence="3">Belongs to the Nudix hydrolase family.</text>
</comment>
<dbReference type="GO" id="GO:0005829">
    <property type="term" value="C:cytosol"/>
    <property type="evidence" value="ECO:0007669"/>
    <property type="project" value="TreeGrafter"/>
</dbReference>
<dbReference type="GO" id="GO:0047631">
    <property type="term" value="F:ADP-ribose diphosphatase activity"/>
    <property type="evidence" value="ECO:0007669"/>
    <property type="project" value="UniProtKB-EC"/>
</dbReference>
<dbReference type="SUPFAM" id="SSF55811">
    <property type="entry name" value="Nudix"/>
    <property type="match status" value="1"/>
</dbReference>
<dbReference type="EC" id="3.6.1.13" evidence="5"/>
<keyword evidence="2 3" id="KW-0378">Hydrolase</keyword>
<dbReference type="RefSeq" id="WP_307255753.1">
    <property type="nucleotide sequence ID" value="NZ_JAUSUC010000001.1"/>
</dbReference>
<dbReference type="PANTHER" id="PTHR11839">
    <property type="entry name" value="UDP/ADP-SUGAR PYROPHOSPHATASE"/>
    <property type="match status" value="1"/>
</dbReference>
<dbReference type="CDD" id="cd03424">
    <property type="entry name" value="NUDIX_ADPRase_Nudt5_UGPPase_Nudt14"/>
    <property type="match status" value="1"/>
</dbReference>
<dbReference type="InterPro" id="IPR020084">
    <property type="entry name" value="NUDIX_hydrolase_CS"/>
</dbReference>
<comment type="caution">
    <text evidence="5">The sequence shown here is derived from an EMBL/GenBank/DDBJ whole genome shotgun (WGS) entry which is preliminary data.</text>
</comment>
<dbReference type="InterPro" id="IPR015797">
    <property type="entry name" value="NUDIX_hydrolase-like_dom_sf"/>
</dbReference>
<sequence>MNNLFEEKTIRTEEIFKGKVIQVQVDDVELPDGKMGKREIVKHPGAVAIIPITNEGKIVMVEQYRKPLNRSIVEIPAGKLEPGEEPETTARRELEEETGYVCKKITPLISFYTSPGFANELLHVFLAEGLKKKENAKAADEDEFVRLEELSLEEAASYLKEQRIMDVKTAYAVQYLQLKEARK</sequence>
<dbReference type="InterPro" id="IPR020476">
    <property type="entry name" value="Nudix_hydrolase"/>
</dbReference>
<gene>
    <name evidence="5" type="ORF">J2S13_000160</name>
</gene>
<dbReference type="Proteomes" id="UP001237207">
    <property type="component" value="Unassembled WGS sequence"/>
</dbReference>
<feature type="domain" description="Nudix hydrolase" evidence="4">
    <location>
        <begin position="41"/>
        <end position="177"/>
    </location>
</feature>
<evidence type="ECO:0000256" key="3">
    <source>
        <dbReference type="RuleBase" id="RU003476"/>
    </source>
</evidence>
<name>A0AAJ1WJ43_9BACI</name>
<evidence type="ECO:0000256" key="1">
    <source>
        <dbReference type="ARBA" id="ARBA00001946"/>
    </source>
</evidence>
<dbReference type="Gene3D" id="3.90.79.10">
    <property type="entry name" value="Nucleoside Triphosphate Pyrophosphohydrolase"/>
    <property type="match status" value="1"/>
</dbReference>
<protein>
    <submittedName>
        <fullName evidence="5">ADP-ribose pyrophosphatase</fullName>
        <ecNumber evidence="5">3.6.1.13</ecNumber>
    </submittedName>
</protein>
<dbReference type="PRINTS" id="PR00502">
    <property type="entry name" value="NUDIXFAMILY"/>
</dbReference>
<dbReference type="Pfam" id="PF00293">
    <property type="entry name" value="NUDIX"/>
    <property type="match status" value="1"/>
</dbReference>
<comment type="cofactor">
    <cofactor evidence="1">
        <name>Mg(2+)</name>
        <dbReference type="ChEBI" id="CHEBI:18420"/>
    </cofactor>
</comment>
<dbReference type="FunFam" id="3.90.79.10:FF:000024">
    <property type="entry name" value="ADP-ribose pyrophosphatase"/>
    <property type="match status" value="1"/>
</dbReference>
<dbReference type="GO" id="GO:0006753">
    <property type="term" value="P:nucleoside phosphate metabolic process"/>
    <property type="evidence" value="ECO:0007669"/>
    <property type="project" value="TreeGrafter"/>
</dbReference>
<dbReference type="GO" id="GO:0019693">
    <property type="term" value="P:ribose phosphate metabolic process"/>
    <property type="evidence" value="ECO:0007669"/>
    <property type="project" value="TreeGrafter"/>
</dbReference>
<dbReference type="PROSITE" id="PS00893">
    <property type="entry name" value="NUDIX_BOX"/>
    <property type="match status" value="1"/>
</dbReference>
<evidence type="ECO:0000313" key="5">
    <source>
        <dbReference type="EMBL" id="MDQ0213766.1"/>
    </source>
</evidence>
<dbReference type="PANTHER" id="PTHR11839:SF18">
    <property type="entry name" value="NUDIX HYDROLASE DOMAIN-CONTAINING PROTEIN"/>
    <property type="match status" value="1"/>
</dbReference>
<dbReference type="InterPro" id="IPR000086">
    <property type="entry name" value="NUDIX_hydrolase_dom"/>
</dbReference>
<evidence type="ECO:0000256" key="2">
    <source>
        <dbReference type="ARBA" id="ARBA00022801"/>
    </source>
</evidence>
<dbReference type="AlphaFoldDB" id="A0AAJ1WJ43"/>
<dbReference type="EMBL" id="JAUSUC010000001">
    <property type="protein sequence ID" value="MDQ0213766.1"/>
    <property type="molecule type" value="Genomic_DNA"/>
</dbReference>
<organism evidence="5 6">
    <name type="scientific">Oikeobacillus pervagus</name>
    <dbReference type="NCBI Taxonomy" id="1325931"/>
    <lineage>
        <taxon>Bacteria</taxon>
        <taxon>Bacillati</taxon>
        <taxon>Bacillota</taxon>
        <taxon>Bacilli</taxon>
        <taxon>Bacillales</taxon>
        <taxon>Bacillaceae</taxon>
        <taxon>Oikeobacillus</taxon>
    </lineage>
</organism>
<keyword evidence="6" id="KW-1185">Reference proteome</keyword>
<dbReference type="PROSITE" id="PS51462">
    <property type="entry name" value="NUDIX"/>
    <property type="match status" value="1"/>
</dbReference>
<evidence type="ECO:0000259" key="4">
    <source>
        <dbReference type="PROSITE" id="PS51462"/>
    </source>
</evidence>
<proteinExistence type="inferred from homology"/>
<evidence type="ECO:0000313" key="6">
    <source>
        <dbReference type="Proteomes" id="UP001237207"/>
    </source>
</evidence>
<accession>A0AAJ1WJ43</accession>